<evidence type="ECO:0000256" key="1">
    <source>
        <dbReference type="ARBA" id="ARBA00022603"/>
    </source>
</evidence>
<sequence length="311" mass="33580">MIKDNNINKIKLLDIIDKKILVSDGAMGTTLLSAGISEYPDSLNIDNNHIGKIIDIHLSYLEAGSDIIQTNTFGSTPIKLKSFKLENETKKINENAVNTAKEAVSIYRSKSGDEKPIFIAGDIGPLGKLLEPVGSLKYEDAVNAFSKQAEILIGKKVDLIIIETIMDLNEALAAIEATRKISEDIPIACTLSFGENGVTIMGNKAEDVTSRLINAGSDIVGANCSIESAAMIGVARKMREANPEARLIFQPNAGLPVLVEGKTIYNETPETMASNIAKFLPYKPSIIGACCGSTPEHIREIIKVTRSYNNS</sequence>
<dbReference type="InterPro" id="IPR003726">
    <property type="entry name" value="HCY_dom"/>
</dbReference>
<dbReference type="GO" id="GO:0032259">
    <property type="term" value="P:methylation"/>
    <property type="evidence" value="ECO:0007669"/>
    <property type="project" value="UniProtKB-KW"/>
</dbReference>
<dbReference type="SUPFAM" id="SSF82282">
    <property type="entry name" value="Homocysteine S-methyltransferase"/>
    <property type="match status" value="1"/>
</dbReference>
<dbReference type="Pfam" id="PF02574">
    <property type="entry name" value="S-methyl_trans"/>
    <property type="match status" value="1"/>
</dbReference>
<dbReference type="InterPro" id="IPR050554">
    <property type="entry name" value="Met_Synthase/Corrinoid"/>
</dbReference>
<dbReference type="GO" id="GO:0008705">
    <property type="term" value="F:methionine synthase activity"/>
    <property type="evidence" value="ECO:0007669"/>
    <property type="project" value="TreeGrafter"/>
</dbReference>
<name>X1RJ09_9ZZZZ</name>
<keyword evidence="1" id="KW-0489">Methyltransferase</keyword>
<comment type="caution">
    <text evidence="4">The sequence shown here is derived from an EMBL/GenBank/DDBJ whole genome shotgun (WGS) entry which is preliminary data.</text>
</comment>
<organism evidence="4">
    <name type="scientific">marine sediment metagenome</name>
    <dbReference type="NCBI Taxonomy" id="412755"/>
    <lineage>
        <taxon>unclassified sequences</taxon>
        <taxon>metagenomes</taxon>
        <taxon>ecological metagenomes</taxon>
    </lineage>
</organism>
<reference evidence="4" key="1">
    <citation type="journal article" date="2014" name="Front. Microbiol.">
        <title>High frequency of phylogenetically diverse reductive dehalogenase-homologous genes in deep subseafloor sedimentary metagenomes.</title>
        <authorList>
            <person name="Kawai M."/>
            <person name="Futagami T."/>
            <person name="Toyoda A."/>
            <person name="Takaki Y."/>
            <person name="Nishi S."/>
            <person name="Hori S."/>
            <person name="Arai W."/>
            <person name="Tsubouchi T."/>
            <person name="Morono Y."/>
            <person name="Uchiyama I."/>
            <person name="Ito T."/>
            <person name="Fujiyama A."/>
            <person name="Inagaki F."/>
            <person name="Takami H."/>
        </authorList>
    </citation>
    <scope>NUCLEOTIDE SEQUENCE</scope>
    <source>
        <strain evidence="4">Expedition CK06-06</strain>
    </source>
</reference>
<feature type="domain" description="Hcy-binding" evidence="3">
    <location>
        <begin position="9"/>
        <end position="305"/>
    </location>
</feature>
<proteinExistence type="predicted"/>
<dbReference type="GO" id="GO:0005829">
    <property type="term" value="C:cytosol"/>
    <property type="evidence" value="ECO:0007669"/>
    <property type="project" value="TreeGrafter"/>
</dbReference>
<dbReference type="PROSITE" id="PS50970">
    <property type="entry name" value="HCY"/>
    <property type="match status" value="1"/>
</dbReference>
<evidence type="ECO:0000259" key="3">
    <source>
        <dbReference type="PROSITE" id="PS50970"/>
    </source>
</evidence>
<dbReference type="GO" id="GO:0008270">
    <property type="term" value="F:zinc ion binding"/>
    <property type="evidence" value="ECO:0007669"/>
    <property type="project" value="InterPro"/>
</dbReference>
<accession>X1RJ09</accession>
<dbReference type="InterPro" id="IPR017226">
    <property type="entry name" value="BHMT-like"/>
</dbReference>
<evidence type="ECO:0000313" key="4">
    <source>
        <dbReference type="EMBL" id="GAI63150.1"/>
    </source>
</evidence>
<dbReference type="PANTHER" id="PTHR45833:SF2">
    <property type="entry name" value="BIFUNCTIONAL HOMOCYSTEINE S-METHYLTRANSFERASE_5,10-METHYLENETETRAHYDROFOLATE REDUCTASE"/>
    <property type="match status" value="1"/>
</dbReference>
<dbReference type="InterPro" id="IPR036589">
    <property type="entry name" value="HCY_dom_sf"/>
</dbReference>
<evidence type="ECO:0000256" key="2">
    <source>
        <dbReference type="ARBA" id="ARBA00022679"/>
    </source>
</evidence>
<dbReference type="Gene3D" id="3.20.20.330">
    <property type="entry name" value="Homocysteine-binding-like domain"/>
    <property type="match status" value="1"/>
</dbReference>
<gene>
    <name evidence="4" type="ORF">S12H4_05290</name>
</gene>
<dbReference type="AlphaFoldDB" id="X1RJ09"/>
<dbReference type="EMBL" id="BARW01001730">
    <property type="protein sequence ID" value="GAI63150.1"/>
    <property type="molecule type" value="Genomic_DNA"/>
</dbReference>
<dbReference type="PANTHER" id="PTHR45833">
    <property type="entry name" value="METHIONINE SYNTHASE"/>
    <property type="match status" value="1"/>
</dbReference>
<keyword evidence="2" id="KW-0808">Transferase</keyword>
<protein>
    <recommendedName>
        <fullName evidence="3">Hcy-binding domain-containing protein</fullName>
    </recommendedName>
</protein>
<dbReference type="PIRSF" id="PIRSF037505">
    <property type="entry name" value="Betaine_HMT"/>
    <property type="match status" value="1"/>
</dbReference>